<dbReference type="OrthoDB" id="66620at2759"/>
<dbReference type="EMBL" id="QEAM01000041">
    <property type="protein sequence ID" value="TPX49030.1"/>
    <property type="molecule type" value="Genomic_DNA"/>
</dbReference>
<comment type="subcellular location">
    <subcellularLocation>
        <location evidence="1">Membrane</location>
        <topology evidence="1">Multi-pass membrane protein</topology>
    </subcellularLocation>
</comment>
<dbReference type="Pfam" id="PF00005">
    <property type="entry name" value="ABC_tran"/>
    <property type="match status" value="1"/>
</dbReference>
<feature type="region of interest" description="Disordered" evidence="8">
    <location>
        <begin position="88"/>
        <end position="125"/>
    </location>
</feature>
<dbReference type="InterPro" id="IPR050352">
    <property type="entry name" value="ABCG_transporters"/>
</dbReference>
<keyword evidence="5" id="KW-0067">ATP-binding</keyword>
<keyword evidence="4" id="KW-0547">Nucleotide-binding</keyword>
<dbReference type="PROSITE" id="PS00211">
    <property type="entry name" value="ABC_TRANSPORTER_1"/>
    <property type="match status" value="1"/>
</dbReference>
<dbReference type="VEuPathDB" id="FungiDB:SeMB42_g02127"/>
<reference evidence="13 14" key="1">
    <citation type="journal article" date="2019" name="Sci. Rep.">
        <title>Comparative genomics of chytrid fungi reveal insights into the obligate biotrophic and pathogenic lifestyle of Synchytrium endobioticum.</title>
        <authorList>
            <person name="van de Vossenberg B.T.L.H."/>
            <person name="Warris S."/>
            <person name="Nguyen H.D.T."/>
            <person name="van Gent-Pelzer M.P.E."/>
            <person name="Joly D.L."/>
            <person name="van de Geest H.C."/>
            <person name="Bonants P.J.M."/>
            <person name="Smith D.S."/>
            <person name="Levesque C.A."/>
            <person name="van der Lee T.A.J."/>
        </authorList>
    </citation>
    <scope>NUCLEOTIDE SEQUENCE [LARGE SCALE GENOMIC DNA]</scope>
    <source>
        <strain evidence="11 14">LEV6574</strain>
        <strain evidence="12 13">MB42</strain>
    </source>
</reference>
<dbReference type="Pfam" id="PF19055">
    <property type="entry name" value="ABC2_membrane_7"/>
    <property type="match status" value="1"/>
</dbReference>
<feature type="transmembrane region" description="Helical" evidence="9">
    <location>
        <begin position="583"/>
        <end position="608"/>
    </location>
</feature>
<accession>A0A507DDU0</accession>
<dbReference type="PROSITE" id="PS50893">
    <property type="entry name" value="ABC_TRANSPORTER_2"/>
    <property type="match status" value="1"/>
</dbReference>
<organism evidence="11 14">
    <name type="scientific">Synchytrium endobioticum</name>
    <dbReference type="NCBI Taxonomy" id="286115"/>
    <lineage>
        <taxon>Eukaryota</taxon>
        <taxon>Fungi</taxon>
        <taxon>Fungi incertae sedis</taxon>
        <taxon>Chytridiomycota</taxon>
        <taxon>Chytridiomycota incertae sedis</taxon>
        <taxon>Chytridiomycetes</taxon>
        <taxon>Synchytriales</taxon>
        <taxon>Synchytriaceae</taxon>
        <taxon>Synchytrium</taxon>
    </lineage>
</organism>
<evidence type="ECO:0000259" key="10">
    <source>
        <dbReference type="PROSITE" id="PS50893"/>
    </source>
</evidence>
<dbReference type="Gene3D" id="3.40.50.300">
    <property type="entry name" value="P-loop containing nucleotide triphosphate hydrolases"/>
    <property type="match status" value="1"/>
</dbReference>
<protein>
    <recommendedName>
        <fullName evidence="10">ABC transporter domain-containing protein</fullName>
    </recommendedName>
</protein>
<evidence type="ECO:0000313" key="14">
    <source>
        <dbReference type="Proteomes" id="UP000320475"/>
    </source>
</evidence>
<dbReference type="Proteomes" id="UP000317494">
    <property type="component" value="Unassembled WGS sequence"/>
</dbReference>
<proteinExistence type="predicted"/>
<dbReference type="AlphaFoldDB" id="A0A507DDU0"/>
<dbReference type="EMBL" id="QEAN01000062">
    <property type="protein sequence ID" value="TPX50802.1"/>
    <property type="molecule type" value="Genomic_DNA"/>
</dbReference>
<keyword evidence="3 9" id="KW-0812">Transmembrane</keyword>
<evidence type="ECO:0000256" key="4">
    <source>
        <dbReference type="ARBA" id="ARBA00022741"/>
    </source>
</evidence>
<feature type="transmembrane region" description="Helical" evidence="9">
    <location>
        <begin position="614"/>
        <end position="634"/>
    </location>
</feature>
<dbReference type="Proteomes" id="UP000320475">
    <property type="component" value="Unassembled WGS sequence"/>
</dbReference>
<comment type="caution">
    <text evidence="11">The sequence shown here is derived from an EMBL/GenBank/DDBJ whole genome shotgun (WGS) entry which is preliminary data.</text>
</comment>
<dbReference type="InterPro" id="IPR003439">
    <property type="entry name" value="ABC_transporter-like_ATP-bd"/>
</dbReference>
<evidence type="ECO:0000313" key="11">
    <source>
        <dbReference type="EMBL" id="TPX49030.1"/>
    </source>
</evidence>
<name>A0A507DDU0_9FUNG</name>
<evidence type="ECO:0000256" key="3">
    <source>
        <dbReference type="ARBA" id="ARBA00022692"/>
    </source>
</evidence>
<keyword evidence="7 9" id="KW-0472">Membrane</keyword>
<keyword evidence="6 9" id="KW-1133">Transmembrane helix</keyword>
<evidence type="ECO:0000256" key="5">
    <source>
        <dbReference type="ARBA" id="ARBA00022840"/>
    </source>
</evidence>
<dbReference type="PANTHER" id="PTHR48041:SF139">
    <property type="entry name" value="PROTEIN SCARLET"/>
    <property type="match status" value="1"/>
</dbReference>
<dbReference type="GO" id="GO:0016020">
    <property type="term" value="C:membrane"/>
    <property type="evidence" value="ECO:0007669"/>
    <property type="project" value="UniProtKB-SubCell"/>
</dbReference>
<evidence type="ECO:0000256" key="8">
    <source>
        <dbReference type="SAM" id="MobiDB-lite"/>
    </source>
</evidence>
<dbReference type="GO" id="GO:0005524">
    <property type="term" value="F:ATP binding"/>
    <property type="evidence" value="ECO:0007669"/>
    <property type="project" value="UniProtKB-KW"/>
</dbReference>
<evidence type="ECO:0000313" key="13">
    <source>
        <dbReference type="Proteomes" id="UP000317494"/>
    </source>
</evidence>
<keyword evidence="13" id="KW-1185">Reference proteome</keyword>
<dbReference type="SUPFAM" id="SSF52540">
    <property type="entry name" value="P-loop containing nucleoside triphosphate hydrolases"/>
    <property type="match status" value="1"/>
</dbReference>
<dbReference type="InterPro" id="IPR027417">
    <property type="entry name" value="P-loop_NTPase"/>
</dbReference>
<evidence type="ECO:0000256" key="9">
    <source>
        <dbReference type="SAM" id="Phobius"/>
    </source>
</evidence>
<dbReference type="STRING" id="286115.A0A507DDU0"/>
<evidence type="ECO:0000256" key="1">
    <source>
        <dbReference type="ARBA" id="ARBA00004141"/>
    </source>
</evidence>
<feature type="compositionally biased region" description="Polar residues" evidence="8">
    <location>
        <begin position="88"/>
        <end position="99"/>
    </location>
</feature>
<gene>
    <name evidence="11" type="ORF">SeLEV6574_g01699</name>
    <name evidence="12" type="ORF">SeMB42_g02127</name>
</gene>
<feature type="transmembrane region" description="Helical" evidence="9">
    <location>
        <begin position="641"/>
        <end position="658"/>
    </location>
</feature>
<keyword evidence="2" id="KW-0813">Transport</keyword>
<dbReference type="GO" id="GO:0016887">
    <property type="term" value="F:ATP hydrolysis activity"/>
    <property type="evidence" value="ECO:0007669"/>
    <property type="project" value="InterPro"/>
</dbReference>
<dbReference type="PANTHER" id="PTHR48041">
    <property type="entry name" value="ABC TRANSPORTER G FAMILY MEMBER 28"/>
    <property type="match status" value="1"/>
</dbReference>
<evidence type="ECO:0000313" key="12">
    <source>
        <dbReference type="EMBL" id="TPX50802.1"/>
    </source>
</evidence>
<dbReference type="InterPro" id="IPR043926">
    <property type="entry name" value="ABCG_dom"/>
</dbReference>
<feature type="transmembrane region" description="Helical" evidence="9">
    <location>
        <begin position="559"/>
        <end position="576"/>
    </location>
</feature>
<dbReference type="InterPro" id="IPR017871">
    <property type="entry name" value="ABC_transporter-like_CS"/>
</dbReference>
<evidence type="ECO:0000256" key="2">
    <source>
        <dbReference type="ARBA" id="ARBA00022448"/>
    </source>
</evidence>
<dbReference type="InterPro" id="IPR003593">
    <property type="entry name" value="AAA+_ATPase"/>
</dbReference>
<feature type="transmembrane region" description="Helical" evidence="9">
    <location>
        <begin position="471"/>
        <end position="492"/>
    </location>
</feature>
<dbReference type="Pfam" id="PF01061">
    <property type="entry name" value="ABC2_membrane"/>
    <property type="match status" value="1"/>
</dbReference>
<feature type="compositionally biased region" description="Low complexity" evidence="8">
    <location>
        <begin position="110"/>
        <end position="122"/>
    </location>
</feature>
<feature type="region of interest" description="Disordered" evidence="8">
    <location>
        <begin position="1"/>
        <end position="48"/>
    </location>
</feature>
<feature type="transmembrane region" description="Helical" evidence="9">
    <location>
        <begin position="697"/>
        <end position="717"/>
    </location>
</feature>
<evidence type="ECO:0000256" key="7">
    <source>
        <dbReference type="ARBA" id="ARBA00023136"/>
    </source>
</evidence>
<dbReference type="SMART" id="SM00382">
    <property type="entry name" value="AAA"/>
    <property type="match status" value="1"/>
</dbReference>
<sequence length="764" mass="85339">MTNGSLGCEHSDSSSYNEHLALDGPRSAPIRGSRRSLPISPVTQPVPPPRTIVQKCASPLSAPLLPASPNSLQTSLKNWVADAITAEQGQQLNNRTGPTSAIKDPAQKPSFSTHHSSSCISTRVTSGDGGVELTWRNLHYKVPLKRNAEKHILKGVSGDARSGELLAVLGGSGAGKSTLMDALSGRARGGILTGDIRFNNYASDMGWRKSIGYVMQDDIFWETLTVHETLSYAALLKLPESMNREEREEQVVKVVQQMRLIDCLDSRVGDTVTRGISGGERKRLSIAMELLSEPDIMMLDEPTSGLDAFSAFVVMDLLRTLAVKERRTIIVSIHQPRKEILDMFDRVLIMARGEVLFFGKVDEACGYFAHMGYAVPVLTNPADHFLDMATFDTSSLPNLRISSRRIESLQHLWKTRYDRFEFPPHRKPPQQKLRPRKEMTYGMCHAVSDWAWRVWFLMFRQWKVYTRDTPMILMGVISNTIFIVLFGVLWWQMALTQAGAKARLGFFFMFGLNRYFTSTFGVVLKLPLRISLYMRERAAGMYSGSMAFWALYWGTWIQFLWLTTPTLVSVYFLVGLQGTLDKFIMYFIAGNFVYLSGHTYGILFGSLAGSVSGALLYSLILVGIFAGYSGYIVVPTSIPKPLLFISWIDPLFLGFHAWTQSEFSGLNLTCATQDRVCYSTGESVLTALSLYSMSRNVAILTLSSMIIITSFLAYFAFESVTRPPYVEFGVLVEAFGKGLSRINSLSSLSTREAGERRRESLSRV</sequence>
<dbReference type="InterPro" id="IPR013525">
    <property type="entry name" value="ABC2_TM"/>
</dbReference>
<dbReference type="GO" id="GO:0140359">
    <property type="term" value="F:ABC-type transporter activity"/>
    <property type="evidence" value="ECO:0007669"/>
    <property type="project" value="InterPro"/>
</dbReference>
<feature type="transmembrane region" description="Helical" evidence="9">
    <location>
        <begin position="504"/>
        <end position="524"/>
    </location>
</feature>
<evidence type="ECO:0000256" key="6">
    <source>
        <dbReference type="ARBA" id="ARBA00022989"/>
    </source>
</evidence>
<feature type="domain" description="ABC transporter" evidence="10">
    <location>
        <begin position="133"/>
        <end position="377"/>
    </location>
</feature>